<keyword evidence="4" id="KW-1185">Reference proteome</keyword>
<accession>A0AAD3DC95</accession>
<keyword evidence="1" id="KW-0175">Coiled coil</keyword>
<evidence type="ECO:0000256" key="1">
    <source>
        <dbReference type="SAM" id="Coils"/>
    </source>
</evidence>
<dbReference type="Proteomes" id="UP001054902">
    <property type="component" value="Unassembled WGS sequence"/>
</dbReference>
<feature type="coiled-coil region" evidence="1">
    <location>
        <begin position="471"/>
        <end position="505"/>
    </location>
</feature>
<gene>
    <name evidence="3" type="ORF">CTEN210_16475</name>
</gene>
<sequence length="505" mass="56818">MTSVPQDAPPIPSTSTTCWNQPSPDDLEKQIESLEQALKIQIQKRIEADKELSKIKATKSQPEPSTTAQTNSVPSGNIINAIHQLNDLNELITGFTSEVDGLDGDDSEDKMDRKDVLWILNEVSLRVIAVASGLDSVPQSCNDSKQDDVHRSTSQMSSMHDIDGDDEDDQVAENILMEQQVQDEMNVAKLQGQIAQLQEINQKLNQRIERGGLSTPTMSKSKTLNSNMAGLDIQQQYSTLQEKYTHLEHRHANILKEMQLELNEKNQLIRELKNGANANEVQVQIEQEIPVEIPMTPNPTRNNVPSQVNAENASTGHQPNLMSPLSPMSPFLTNSTHKDMQIASLQEEIDDRDAVIAELKMELDAYTVKKETKTMETDKIRIKYLESIITELESRLKSKHVVKSPARKMYRSNENVGDDDERKSTESVGCIGDNVSKPKSPSRQKYTSMLYNFNSFVDENIAPEALATSQMDDLELQIAELMVRLEDSELENKSLKEKLNQYQET</sequence>
<dbReference type="AlphaFoldDB" id="A0AAD3DC95"/>
<evidence type="ECO:0000313" key="4">
    <source>
        <dbReference type="Proteomes" id="UP001054902"/>
    </source>
</evidence>
<feature type="region of interest" description="Disordered" evidence="2">
    <location>
        <begin position="1"/>
        <end position="25"/>
    </location>
</feature>
<comment type="caution">
    <text evidence="3">The sequence shown here is derived from an EMBL/GenBank/DDBJ whole genome shotgun (WGS) entry which is preliminary data.</text>
</comment>
<proteinExistence type="predicted"/>
<reference evidence="3 4" key="1">
    <citation type="journal article" date="2021" name="Sci. Rep.">
        <title>The genome of the diatom Chaetoceros tenuissimus carries an ancient integrated fragment of an extant virus.</title>
        <authorList>
            <person name="Hongo Y."/>
            <person name="Kimura K."/>
            <person name="Takaki Y."/>
            <person name="Yoshida Y."/>
            <person name="Baba S."/>
            <person name="Kobayashi G."/>
            <person name="Nagasaki K."/>
            <person name="Hano T."/>
            <person name="Tomaru Y."/>
        </authorList>
    </citation>
    <scope>NUCLEOTIDE SEQUENCE [LARGE SCALE GENOMIC DNA]</scope>
    <source>
        <strain evidence="3 4">NIES-3715</strain>
    </source>
</reference>
<evidence type="ECO:0000313" key="3">
    <source>
        <dbReference type="EMBL" id="GFH59999.1"/>
    </source>
</evidence>
<dbReference type="Gene3D" id="1.20.5.170">
    <property type="match status" value="1"/>
</dbReference>
<name>A0AAD3DC95_9STRA</name>
<feature type="region of interest" description="Disordered" evidence="2">
    <location>
        <begin position="137"/>
        <end position="166"/>
    </location>
</feature>
<feature type="region of interest" description="Disordered" evidence="2">
    <location>
        <begin position="53"/>
        <end position="74"/>
    </location>
</feature>
<protein>
    <submittedName>
        <fullName evidence="3">Uncharacterized protein</fullName>
    </submittedName>
</protein>
<feature type="region of interest" description="Disordered" evidence="2">
    <location>
        <begin position="407"/>
        <end position="443"/>
    </location>
</feature>
<evidence type="ECO:0000256" key="2">
    <source>
        <dbReference type="SAM" id="MobiDB-lite"/>
    </source>
</evidence>
<feature type="compositionally biased region" description="Polar residues" evidence="2">
    <location>
        <begin position="13"/>
        <end position="23"/>
    </location>
</feature>
<dbReference type="EMBL" id="BLLK01000069">
    <property type="protein sequence ID" value="GFH59999.1"/>
    <property type="molecule type" value="Genomic_DNA"/>
</dbReference>
<organism evidence="3 4">
    <name type="scientific">Chaetoceros tenuissimus</name>
    <dbReference type="NCBI Taxonomy" id="426638"/>
    <lineage>
        <taxon>Eukaryota</taxon>
        <taxon>Sar</taxon>
        <taxon>Stramenopiles</taxon>
        <taxon>Ochrophyta</taxon>
        <taxon>Bacillariophyta</taxon>
        <taxon>Coscinodiscophyceae</taxon>
        <taxon>Chaetocerotophycidae</taxon>
        <taxon>Chaetocerotales</taxon>
        <taxon>Chaetocerotaceae</taxon>
        <taxon>Chaetoceros</taxon>
    </lineage>
</organism>
<feature type="compositionally biased region" description="Polar residues" evidence="2">
    <location>
        <begin position="58"/>
        <end position="74"/>
    </location>
</feature>